<sequence length="406" mass="42810">MDSSITAAGRALRAGDPLGALKRVALRDDPAALALRGIAMAQLGELGRARELLRRAARGFGPRETLARARCLTAEAEVALGARNLAWPPRVLAEALRTFAARGDRENAAHARLLQIRRLLLLGRVDEADAACATLDLGAGPARLAAIAALVTFEIALRRGRADQAREALASARDAAARSGIGALCAEVEQAGRTLALPAARLVAAGEARSLTLAEVEAVLASPDLVVDGCRRVARRGERVVRLSRRPALFALLYGLAEAWPGEAARKDLIERAFGARRTNPSHRARLRVGMGRLRRELRPFAEIRATAGGFSLVGRGAATVRLLAPPIESPDASVLALLADGEAWSTSALALALGSSQRTVQRALVALEEAGQVRALGRGRSRRWLSAPVAGFATALLLPASDGFE</sequence>
<dbReference type="SUPFAM" id="SSF46785">
    <property type="entry name" value="Winged helix' DNA-binding domain"/>
    <property type="match status" value="1"/>
</dbReference>
<accession>A0ABM7WPZ2</accession>
<dbReference type="Gene3D" id="1.10.10.10">
    <property type="entry name" value="Winged helix-like DNA-binding domain superfamily/Winged helix DNA-binding domain"/>
    <property type="match status" value="1"/>
</dbReference>
<dbReference type="InterPro" id="IPR036388">
    <property type="entry name" value="WH-like_DNA-bd_sf"/>
</dbReference>
<organism evidence="1 2">
    <name type="scientific">Anaeromyxobacter oryzae</name>
    <dbReference type="NCBI Taxonomy" id="2918170"/>
    <lineage>
        <taxon>Bacteria</taxon>
        <taxon>Pseudomonadati</taxon>
        <taxon>Myxococcota</taxon>
        <taxon>Myxococcia</taxon>
        <taxon>Myxococcales</taxon>
        <taxon>Cystobacterineae</taxon>
        <taxon>Anaeromyxobacteraceae</taxon>
        <taxon>Anaeromyxobacter</taxon>
    </lineage>
</organism>
<gene>
    <name evidence="1" type="ORF">AMOR_05260</name>
</gene>
<evidence type="ECO:0000313" key="2">
    <source>
        <dbReference type="Proteomes" id="UP001162891"/>
    </source>
</evidence>
<dbReference type="Proteomes" id="UP001162891">
    <property type="component" value="Chromosome"/>
</dbReference>
<protein>
    <recommendedName>
        <fullName evidence="3">Helix-turn-helix domain-containing protein</fullName>
    </recommendedName>
</protein>
<dbReference type="InterPro" id="IPR036390">
    <property type="entry name" value="WH_DNA-bd_sf"/>
</dbReference>
<evidence type="ECO:0008006" key="3">
    <source>
        <dbReference type="Google" id="ProtNLM"/>
    </source>
</evidence>
<keyword evidence="2" id="KW-1185">Reference proteome</keyword>
<name>A0ABM7WPZ2_9BACT</name>
<reference evidence="2" key="1">
    <citation type="journal article" date="2022" name="Int. J. Syst. Evol. Microbiol.">
        <title>Anaeromyxobacter oryzae sp. nov., Anaeromyxobacter diazotrophicus sp. nov. and Anaeromyxobacter paludicola sp. nov., isolated from paddy soils.</title>
        <authorList>
            <person name="Itoh H."/>
            <person name="Xu Z."/>
            <person name="Mise K."/>
            <person name="Masuda Y."/>
            <person name="Ushijima N."/>
            <person name="Hayakawa C."/>
            <person name="Shiratori Y."/>
            <person name="Senoo K."/>
        </authorList>
    </citation>
    <scope>NUCLEOTIDE SEQUENCE [LARGE SCALE GENOMIC DNA]</scope>
    <source>
        <strain evidence="2">Red232</strain>
    </source>
</reference>
<dbReference type="EMBL" id="AP025591">
    <property type="protein sequence ID" value="BDG01530.1"/>
    <property type="molecule type" value="Genomic_DNA"/>
</dbReference>
<evidence type="ECO:0000313" key="1">
    <source>
        <dbReference type="EMBL" id="BDG01530.1"/>
    </source>
</evidence>
<proteinExistence type="predicted"/>
<dbReference type="RefSeq" id="WP_248358150.1">
    <property type="nucleotide sequence ID" value="NZ_AP025591.1"/>
</dbReference>